<feature type="transmembrane region" description="Helical" evidence="2">
    <location>
        <begin position="377"/>
        <end position="397"/>
    </location>
</feature>
<dbReference type="PANTHER" id="PTHR43685">
    <property type="entry name" value="GLYCOSYLTRANSFERASE"/>
    <property type="match status" value="1"/>
</dbReference>
<dbReference type="PANTHER" id="PTHR43685:SF3">
    <property type="entry name" value="SLR2126 PROTEIN"/>
    <property type="match status" value="1"/>
</dbReference>
<feature type="compositionally biased region" description="Basic and acidic residues" evidence="1">
    <location>
        <begin position="1121"/>
        <end position="1130"/>
    </location>
</feature>
<evidence type="ECO:0000313" key="4">
    <source>
        <dbReference type="Proteomes" id="UP001422074"/>
    </source>
</evidence>
<feature type="region of interest" description="Disordered" evidence="1">
    <location>
        <begin position="1080"/>
        <end position="1130"/>
    </location>
</feature>
<feature type="transmembrane region" description="Helical" evidence="2">
    <location>
        <begin position="250"/>
        <end position="271"/>
    </location>
</feature>
<dbReference type="InterPro" id="IPR029044">
    <property type="entry name" value="Nucleotide-diphossugar_trans"/>
</dbReference>
<keyword evidence="2" id="KW-0472">Membrane</keyword>
<evidence type="ECO:0000313" key="3">
    <source>
        <dbReference type="EMBL" id="MEN2742988.1"/>
    </source>
</evidence>
<keyword evidence="2" id="KW-0812">Transmembrane</keyword>
<feature type="transmembrane region" description="Helical" evidence="2">
    <location>
        <begin position="456"/>
        <end position="480"/>
    </location>
</feature>
<feature type="transmembrane region" description="Helical" evidence="2">
    <location>
        <begin position="664"/>
        <end position="687"/>
    </location>
</feature>
<keyword evidence="2" id="KW-1133">Transmembrane helix</keyword>
<feature type="transmembrane region" description="Helical" evidence="2">
    <location>
        <begin position="595"/>
        <end position="613"/>
    </location>
</feature>
<feature type="transmembrane region" description="Helical" evidence="2">
    <location>
        <begin position="694"/>
        <end position="712"/>
    </location>
</feature>
<keyword evidence="3" id="KW-0328">Glycosyltransferase</keyword>
<dbReference type="InterPro" id="IPR050834">
    <property type="entry name" value="Glycosyltransf_2"/>
</dbReference>
<keyword evidence="4" id="KW-1185">Reference proteome</keyword>
<evidence type="ECO:0000256" key="1">
    <source>
        <dbReference type="SAM" id="MobiDB-lite"/>
    </source>
</evidence>
<gene>
    <name evidence="3" type="ORF">ABCQ75_00350</name>
</gene>
<feature type="transmembrane region" description="Helical" evidence="2">
    <location>
        <begin position="487"/>
        <end position="504"/>
    </location>
</feature>
<feature type="transmembrane region" description="Helical" evidence="2">
    <location>
        <begin position="561"/>
        <end position="588"/>
    </location>
</feature>
<dbReference type="Pfam" id="PF13641">
    <property type="entry name" value="Glyco_tranf_2_3"/>
    <property type="match status" value="1"/>
</dbReference>
<dbReference type="Proteomes" id="UP001422074">
    <property type="component" value="Unassembled WGS sequence"/>
</dbReference>
<sequence length="1130" mass="114145">MNVTAVVVAHDGAPHLRTTLAALAAQTRPADAVVGVDAGSRDGAAEVLRERLGSANVTAARTPGGFGGAVRRAVEALVPAGQGAEHEWLWLLADDSAPAPDALAELLAAVERAPSVAVAGCKQLDADEPRRLLDVGLSVSRWAERLALIDIDEQDQGQHDARSDVFAVNSAGMLVRRDVWEQLGGFDPALPASGDDIDLCWRARLAGHRVVVVPSARLYRVDRPEAAGAAFAARRAEVYSRLKHAPWWQLPFQAVGALLGGLWQLLAGIVLKEPGLGMARLGASLAGLGALGHLVRGRRRAARTRKVSRSVPLALTTSRSEIWAHRRALLESTAAETDSVIGDGTGSAEGMSEPTGDSQHDFAALAVAARGWAGTGALVVAGVALLASALAFLPLLGADAASGGALLPVSPDLSDIVANATAWWAQIGAGEPGHGDPFDAVLVLLGALGLGETNRAVVIALLIAAPAAAIGAWAFAAAFTGHRAPRVLAALVWASAPALLSALAEGRLGAAVAHAALPWAALGMLRAVGGARVRGTLGAHHVPRPGSGGTPSWTAAAAGGLALAVATAGSPSLLVLAAVLVAAASLALRARARTLWWSLVPSAALALPVWTAAPEDPRAWITDPGLPLPYGAPEPWQLVLGQPSWFEPGAPLAGLASLPAGVPWSLVAALALGVPVLAAAAAAAVLLTGRRGAAARSFLAAAVVSFAFAWGISRLPTAVAGDSLAAPFAGPAVGAGVLALLAAGALGADRLLEYRREAAARPSSGDARPRLGTAATAVAAVLVALGPVAALAHWGAAGLMPAAPVAGALGPEVLVSPARERTLPATASDLGEGLQQTRTLVLRSTDAGGFSAALMRGGGTTADALSATAAASGVVGPWGSERVADDDGADAAVREAVATIAAAQGVDPGERLEQLAVGFVVLQERNGADASTAARIDAVPGLVAVGRTEAGWLWRVTPRSGTAADGLAIAHRARIVDAAGATVAFVPSGPQRVSSYVPAGTEGRRLVLAERTAPGWSATLDGRPLKASPSGWAQGFVLPAAGGHLDVRYDHPAAVPLAVLAAAVFGVTLLLSVPARARRHATGTGLGPRPPRPGAGPTSAERSAMPRPGRAVPPVSEDQEKEARRDEARV</sequence>
<evidence type="ECO:0000256" key="2">
    <source>
        <dbReference type="SAM" id="Phobius"/>
    </source>
</evidence>
<dbReference type="GO" id="GO:0016757">
    <property type="term" value="F:glycosyltransferase activity"/>
    <property type="evidence" value="ECO:0007669"/>
    <property type="project" value="UniProtKB-KW"/>
</dbReference>
<reference evidence="3 4" key="1">
    <citation type="submission" date="2024-05" db="EMBL/GenBank/DDBJ databases">
        <title>Sinomonas sp. nov., isolated from a waste landfill.</title>
        <authorList>
            <person name="Zhao Y."/>
        </authorList>
    </citation>
    <scope>NUCLEOTIDE SEQUENCE [LARGE SCALE GENOMIC DNA]</scope>
    <source>
        <strain evidence="3 4">CCTCC AB2014300</strain>
    </source>
</reference>
<dbReference type="EMBL" id="JBDFRB010000001">
    <property type="protein sequence ID" value="MEN2742988.1"/>
    <property type="molecule type" value="Genomic_DNA"/>
</dbReference>
<keyword evidence="3" id="KW-0808">Transferase</keyword>
<organism evidence="3 4">
    <name type="scientific">Sinomonas halotolerans</name>
    <dbReference type="NCBI Taxonomy" id="1644133"/>
    <lineage>
        <taxon>Bacteria</taxon>
        <taxon>Bacillati</taxon>
        <taxon>Actinomycetota</taxon>
        <taxon>Actinomycetes</taxon>
        <taxon>Micrococcales</taxon>
        <taxon>Micrococcaceae</taxon>
        <taxon>Sinomonas</taxon>
    </lineage>
</organism>
<name>A0ABU9WUY6_9MICC</name>
<feature type="transmembrane region" description="Helical" evidence="2">
    <location>
        <begin position="1053"/>
        <end position="1073"/>
    </location>
</feature>
<feature type="transmembrane region" description="Helical" evidence="2">
    <location>
        <begin position="773"/>
        <end position="794"/>
    </location>
</feature>
<dbReference type="SUPFAM" id="SSF53448">
    <property type="entry name" value="Nucleotide-diphospho-sugar transferases"/>
    <property type="match status" value="1"/>
</dbReference>
<accession>A0ABU9WUY6</accession>
<dbReference type="Gene3D" id="3.90.550.10">
    <property type="entry name" value="Spore Coat Polysaccharide Biosynthesis Protein SpsA, Chain A"/>
    <property type="match status" value="1"/>
</dbReference>
<dbReference type="EC" id="2.4.-.-" evidence="3"/>
<dbReference type="RefSeq" id="WP_345882389.1">
    <property type="nucleotide sequence ID" value="NZ_JBDFRB010000001.1"/>
</dbReference>
<protein>
    <submittedName>
        <fullName evidence="3">Glycosyltransferase family 2 protein</fullName>
        <ecNumber evidence="3">2.4.-.-</ecNumber>
    </submittedName>
</protein>
<feature type="transmembrane region" description="Helical" evidence="2">
    <location>
        <begin position="732"/>
        <end position="752"/>
    </location>
</feature>
<proteinExistence type="predicted"/>
<comment type="caution">
    <text evidence="3">The sequence shown here is derived from an EMBL/GenBank/DDBJ whole genome shotgun (WGS) entry which is preliminary data.</text>
</comment>
<feature type="transmembrane region" description="Helical" evidence="2">
    <location>
        <begin position="277"/>
        <end position="295"/>
    </location>
</feature>